<dbReference type="Proteomes" id="UP001234989">
    <property type="component" value="Chromosome 6"/>
</dbReference>
<name>A0AAF0R6D7_SOLVR</name>
<proteinExistence type="predicted"/>
<reference evidence="1" key="1">
    <citation type="submission" date="2023-08" db="EMBL/GenBank/DDBJ databases">
        <title>A de novo genome assembly of Solanum verrucosum Schlechtendal, a Mexican diploid species geographically isolated from the other diploid A-genome species in potato relatives.</title>
        <authorList>
            <person name="Hosaka K."/>
        </authorList>
    </citation>
    <scope>NUCLEOTIDE SEQUENCE</scope>
    <source>
        <tissue evidence="1">Young leaves</tissue>
    </source>
</reference>
<gene>
    <name evidence="1" type="ORF">MTR67_026880</name>
</gene>
<keyword evidence="2" id="KW-1185">Reference proteome</keyword>
<dbReference type="AlphaFoldDB" id="A0AAF0R6D7"/>
<evidence type="ECO:0000313" key="1">
    <source>
        <dbReference type="EMBL" id="WMV33495.1"/>
    </source>
</evidence>
<protein>
    <submittedName>
        <fullName evidence="1">Uncharacterized protein</fullName>
    </submittedName>
</protein>
<dbReference type="EMBL" id="CP133617">
    <property type="protein sequence ID" value="WMV33495.1"/>
    <property type="molecule type" value="Genomic_DNA"/>
</dbReference>
<evidence type="ECO:0000313" key="2">
    <source>
        <dbReference type="Proteomes" id="UP001234989"/>
    </source>
</evidence>
<accession>A0AAF0R6D7</accession>
<organism evidence="1 2">
    <name type="scientific">Solanum verrucosum</name>
    <dbReference type="NCBI Taxonomy" id="315347"/>
    <lineage>
        <taxon>Eukaryota</taxon>
        <taxon>Viridiplantae</taxon>
        <taxon>Streptophyta</taxon>
        <taxon>Embryophyta</taxon>
        <taxon>Tracheophyta</taxon>
        <taxon>Spermatophyta</taxon>
        <taxon>Magnoliopsida</taxon>
        <taxon>eudicotyledons</taxon>
        <taxon>Gunneridae</taxon>
        <taxon>Pentapetalae</taxon>
        <taxon>asterids</taxon>
        <taxon>lamiids</taxon>
        <taxon>Solanales</taxon>
        <taxon>Solanaceae</taxon>
        <taxon>Solanoideae</taxon>
        <taxon>Solaneae</taxon>
        <taxon>Solanum</taxon>
    </lineage>
</organism>
<sequence length="105" mass="11964">MTILYHSCKANMVADALSRKSFSMGSLASIRVEERPLARDVERLANNFVQLRISKDGSVLSFLRPRSSLIKQIQESQFKDEKLYIIRDKVTKGEANKAYLILRGC</sequence>